<dbReference type="InterPro" id="IPR050204">
    <property type="entry name" value="AraC_XylS_family_regulators"/>
</dbReference>
<evidence type="ECO:0000259" key="4">
    <source>
        <dbReference type="PROSITE" id="PS01124"/>
    </source>
</evidence>
<comment type="caution">
    <text evidence="5">The sequence shown here is derived from an EMBL/GenBank/DDBJ whole genome shotgun (WGS) entry which is preliminary data.</text>
</comment>
<evidence type="ECO:0000313" key="5">
    <source>
        <dbReference type="EMBL" id="MBE1535637.1"/>
    </source>
</evidence>
<proteinExistence type="predicted"/>
<evidence type="ECO:0000256" key="2">
    <source>
        <dbReference type="ARBA" id="ARBA00023125"/>
    </source>
</evidence>
<dbReference type="Pfam" id="PF12852">
    <property type="entry name" value="Cupin_6"/>
    <property type="match status" value="1"/>
</dbReference>
<dbReference type="EMBL" id="JADBDZ010000001">
    <property type="protein sequence ID" value="MBE1535637.1"/>
    <property type="molecule type" value="Genomic_DNA"/>
</dbReference>
<keyword evidence="2" id="KW-0238">DNA-binding</keyword>
<evidence type="ECO:0000313" key="6">
    <source>
        <dbReference type="Proteomes" id="UP000627838"/>
    </source>
</evidence>
<dbReference type="PROSITE" id="PS00041">
    <property type="entry name" value="HTH_ARAC_FAMILY_1"/>
    <property type="match status" value="2"/>
</dbReference>
<dbReference type="InterPro" id="IPR018060">
    <property type="entry name" value="HTH_AraC"/>
</dbReference>
<keyword evidence="6" id="KW-1185">Reference proteome</keyword>
<dbReference type="InterPro" id="IPR009057">
    <property type="entry name" value="Homeodomain-like_sf"/>
</dbReference>
<dbReference type="PANTHER" id="PTHR46796">
    <property type="entry name" value="HTH-TYPE TRANSCRIPTIONAL ACTIVATOR RHAS-RELATED"/>
    <property type="match status" value="1"/>
</dbReference>
<keyword evidence="3" id="KW-0804">Transcription</keyword>
<organism evidence="5 6">
    <name type="scientific">Actinomadura algeriensis</name>
    <dbReference type="NCBI Taxonomy" id="1679523"/>
    <lineage>
        <taxon>Bacteria</taxon>
        <taxon>Bacillati</taxon>
        <taxon>Actinomycetota</taxon>
        <taxon>Actinomycetes</taxon>
        <taxon>Streptosporangiales</taxon>
        <taxon>Thermomonosporaceae</taxon>
        <taxon>Actinomadura</taxon>
    </lineage>
</organism>
<evidence type="ECO:0000256" key="1">
    <source>
        <dbReference type="ARBA" id="ARBA00023015"/>
    </source>
</evidence>
<dbReference type="Proteomes" id="UP000627838">
    <property type="component" value="Unassembled WGS sequence"/>
</dbReference>
<dbReference type="PROSITE" id="PS01124">
    <property type="entry name" value="HTH_ARAC_FAMILY_2"/>
    <property type="match status" value="1"/>
</dbReference>
<dbReference type="SUPFAM" id="SSF46689">
    <property type="entry name" value="Homeodomain-like"/>
    <property type="match status" value="2"/>
</dbReference>
<dbReference type="RefSeq" id="WP_192761798.1">
    <property type="nucleotide sequence ID" value="NZ_JADBDZ010000001.1"/>
</dbReference>
<reference evidence="5 6" key="1">
    <citation type="submission" date="2020-10" db="EMBL/GenBank/DDBJ databases">
        <title>Sequencing the genomes of 1000 actinobacteria strains.</title>
        <authorList>
            <person name="Klenk H.-P."/>
        </authorList>
    </citation>
    <scope>NUCLEOTIDE SEQUENCE [LARGE SCALE GENOMIC DNA]</scope>
    <source>
        <strain evidence="5 6">DSM 46744</strain>
    </source>
</reference>
<evidence type="ECO:0000256" key="3">
    <source>
        <dbReference type="ARBA" id="ARBA00023163"/>
    </source>
</evidence>
<dbReference type="InterPro" id="IPR032783">
    <property type="entry name" value="AraC_lig"/>
</dbReference>
<feature type="domain" description="HTH araC/xylS-type" evidence="4">
    <location>
        <begin position="213"/>
        <end position="311"/>
    </location>
</feature>
<accession>A0ABR9JYI1</accession>
<gene>
    <name evidence="5" type="ORF">H4W34_005470</name>
</gene>
<sequence>MDLLDDLLAGVRARGAVYCRSVARPPWAVRFEAPAPLSLATMLRGTGWIARAGGEPVRAGEGDIVLLRGGAPIVAGDRPGAEPEIVVLAADRCYAVDGGPATAGHNFRLGPRTFGLVPDGSDLFVTAEYPMRGDVSERLLETLPPLAVVPSRPDFAPLLDLLAVEVAREEPGQQIILDRLLDMLLVRALRAWFARPDAEPPAGYRALGDPHVGRALRLLHESPARPWTVAELAAEAGLSRAVFARRFAALVGRPPLAYLTEWRMTLAADLLREPGATVASVARRVGYADGFAFSNAFKRVRGAAPSSVLRDAANA</sequence>
<dbReference type="PANTHER" id="PTHR46796:SF13">
    <property type="entry name" value="HTH-TYPE TRANSCRIPTIONAL ACTIVATOR RHAS"/>
    <property type="match status" value="1"/>
</dbReference>
<dbReference type="InterPro" id="IPR018062">
    <property type="entry name" value="HTH_AraC-typ_CS"/>
</dbReference>
<name>A0ABR9JYI1_9ACTN</name>
<dbReference type="Gene3D" id="1.10.10.60">
    <property type="entry name" value="Homeodomain-like"/>
    <property type="match status" value="2"/>
</dbReference>
<dbReference type="SMART" id="SM00342">
    <property type="entry name" value="HTH_ARAC"/>
    <property type="match status" value="1"/>
</dbReference>
<dbReference type="Pfam" id="PF12833">
    <property type="entry name" value="HTH_18"/>
    <property type="match status" value="1"/>
</dbReference>
<protein>
    <submittedName>
        <fullName evidence="5">AraC-like DNA-binding protein</fullName>
    </submittedName>
</protein>
<keyword evidence="1" id="KW-0805">Transcription regulation</keyword>